<protein>
    <recommendedName>
        <fullName evidence="3">PH domain-containing protein</fullName>
    </recommendedName>
</protein>
<dbReference type="SUPFAM" id="SSF50729">
    <property type="entry name" value="PH domain-like"/>
    <property type="match status" value="1"/>
</dbReference>
<dbReference type="Gene3D" id="2.30.29.30">
    <property type="entry name" value="Pleckstrin-homology domain (PH domain)/Phosphotyrosine-binding domain (PTB)"/>
    <property type="match status" value="2"/>
</dbReference>
<organism evidence="1 2">
    <name type="scientific">Achlya hypogyna</name>
    <name type="common">Oomycete</name>
    <name type="synonym">Protoachlya hypogyna</name>
    <dbReference type="NCBI Taxonomy" id="1202772"/>
    <lineage>
        <taxon>Eukaryota</taxon>
        <taxon>Sar</taxon>
        <taxon>Stramenopiles</taxon>
        <taxon>Oomycota</taxon>
        <taxon>Saprolegniomycetes</taxon>
        <taxon>Saprolegniales</taxon>
        <taxon>Achlyaceae</taxon>
        <taxon>Achlya</taxon>
    </lineage>
</organism>
<reference evidence="1 2" key="1">
    <citation type="journal article" date="2014" name="Genome Biol. Evol.">
        <title>The secreted proteins of Achlya hypogyna and Thraustotheca clavata identify the ancestral oomycete secretome and reveal gene acquisitions by horizontal gene transfer.</title>
        <authorList>
            <person name="Misner I."/>
            <person name="Blouin N."/>
            <person name="Leonard G."/>
            <person name="Richards T.A."/>
            <person name="Lane C.E."/>
        </authorList>
    </citation>
    <scope>NUCLEOTIDE SEQUENCE [LARGE SCALE GENOMIC DNA]</scope>
    <source>
        <strain evidence="1 2">ATCC 48635</strain>
    </source>
</reference>
<dbReference type="InterPro" id="IPR011993">
    <property type="entry name" value="PH-like_dom_sf"/>
</dbReference>
<proteinExistence type="predicted"/>
<gene>
    <name evidence="1" type="ORF">ACHHYP_07241</name>
</gene>
<dbReference type="AlphaFoldDB" id="A0A1V9ZMD0"/>
<evidence type="ECO:0000313" key="1">
    <source>
        <dbReference type="EMBL" id="OQR99155.1"/>
    </source>
</evidence>
<comment type="caution">
    <text evidence="1">The sequence shown here is derived from an EMBL/GenBank/DDBJ whole genome shotgun (WGS) entry which is preliminary data.</text>
</comment>
<name>A0A1V9ZMD0_ACHHY</name>
<evidence type="ECO:0008006" key="3">
    <source>
        <dbReference type="Google" id="ProtNLM"/>
    </source>
</evidence>
<dbReference type="EMBL" id="JNBR01000074">
    <property type="protein sequence ID" value="OQR99155.1"/>
    <property type="molecule type" value="Genomic_DNA"/>
</dbReference>
<keyword evidence="2" id="KW-1185">Reference proteome</keyword>
<sequence length="570" mass="63359">MKRVDDAGKRDGHLRTLKISLRSRAIKLLEETTRERNTSSASSSSSFTICTSPTGGISLAVPVVSPRSRGATMQDDEFDEDSYARPENGFVLLRRVHPDPRLVLPRRGSGVIVRAVIRANMIECLSCPWAPAFFSYVAYGVKLKKLSMPEANALRWLICQYIILEARKRSETQAHLREQLARKLTDFRIALQCVSGLHVVKYGRKGKPHATQLIVEDGDLVRWTPKLGMQLHSVLHPLSRKEGSKAIALSTVLAVTTGFASDVFRKAAAKQDKKAPLDPRCCLSLITPTRSLDLVVRNPLECDWLHRSFVLMVAQAQENEKKASAHVETMIMNKLGSMVVYKYGRKGKPHKTQLNLDKYGEVTWKGKSGGSILLQEVKEIRLGHDTAVFQRLAQKSVPKHCLSLVTATRTLDLEANSESERDYVVLAFRYLLNKMKDRAREAKRMKAERGVRMLQEAYQYHARRLGQLSQATPNYDLERYPGASPAASPIALERYTPPSGAELAYDRYPGALVPTSPQVERAAVASDRYATLAGYALDRPTPSAAERYAAAQLAPGGRNGFAATVKSVHL</sequence>
<accession>A0A1V9ZMD0</accession>
<evidence type="ECO:0000313" key="2">
    <source>
        <dbReference type="Proteomes" id="UP000243579"/>
    </source>
</evidence>
<dbReference type="OrthoDB" id="71624at2759"/>
<dbReference type="Proteomes" id="UP000243579">
    <property type="component" value="Unassembled WGS sequence"/>
</dbReference>